<dbReference type="InterPro" id="IPR018767">
    <property type="entry name" value="Brl1/Brr6_dom"/>
</dbReference>
<keyword evidence="5" id="KW-1185">Reference proteome</keyword>
<feature type="region of interest" description="Disordered" evidence="1">
    <location>
        <begin position="1"/>
        <end position="63"/>
    </location>
</feature>
<feature type="transmembrane region" description="Helical" evidence="2">
    <location>
        <begin position="218"/>
        <end position="236"/>
    </location>
</feature>
<proteinExistence type="predicted"/>
<dbReference type="HOGENOM" id="CLU_040960_1_1_1"/>
<feature type="compositionally biased region" description="Basic residues" evidence="1">
    <location>
        <begin position="123"/>
        <end position="141"/>
    </location>
</feature>
<accession>A0A0C9UUW8</accession>
<dbReference type="SMART" id="SM01042">
    <property type="entry name" value="Brr6_like_C_C"/>
    <property type="match status" value="1"/>
</dbReference>
<evidence type="ECO:0000256" key="2">
    <source>
        <dbReference type="SAM" id="Phobius"/>
    </source>
</evidence>
<dbReference type="InterPro" id="IPR040202">
    <property type="entry name" value="Brl1/Brr6"/>
</dbReference>
<gene>
    <name evidence="4" type="ORF">M422DRAFT_265092</name>
</gene>
<organism evidence="4 5">
    <name type="scientific">Sphaerobolus stellatus (strain SS14)</name>
    <dbReference type="NCBI Taxonomy" id="990650"/>
    <lineage>
        <taxon>Eukaryota</taxon>
        <taxon>Fungi</taxon>
        <taxon>Dikarya</taxon>
        <taxon>Basidiomycota</taxon>
        <taxon>Agaricomycotina</taxon>
        <taxon>Agaricomycetes</taxon>
        <taxon>Phallomycetidae</taxon>
        <taxon>Geastrales</taxon>
        <taxon>Sphaerobolaceae</taxon>
        <taxon>Sphaerobolus</taxon>
    </lineage>
</organism>
<name>A0A0C9UUW8_SPHS4</name>
<evidence type="ECO:0000259" key="3">
    <source>
        <dbReference type="SMART" id="SM01042"/>
    </source>
</evidence>
<reference evidence="4 5" key="1">
    <citation type="submission" date="2014-06" db="EMBL/GenBank/DDBJ databases">
        <title>Evolutionary Origins and Diversification of the Mycorrhizal Mutualists.</title>
        <authorList>
            <consortium name="DOE Joint Genome Institute"/>
            <consortium name="Mycorrhizal Genomics Consortium"/>
            <person name="Kohler A."/>
            <person name="Kuo A."/>
            <person name="Nagy L.G."/>
            <person name="Floudas D."/>
            <person name="Copeland A."/>
            <person name="Barry K.W."/>
            <person name="Cichocki N."/>
            <person name="Veneault-Fourrey C."/>
            <person name="LaButti K."/>
            <person name="Lindquist E.A."/>
            <person name="Lipzen A."/>
            <person name="Lundell T."/>
            <person name="Morin E."/>
            <person name="Murat C."/>
            <person name="Riley R."/>
            <person name="Ohm R."/>
            <person name="Sun H."/>
            <person name="Tunlid A."/>
            <person name="Henrissat B."/>
            <person name="Grigoriev I.V."/>
            <person name="Hibbett D.S."/>
            <person name="Martin F."/>
        </authorList>
    </citation>
    <scope>NUCLEOTIDE SEQUENCE [LARGE SCALE GENOMIC DNA]</scope>
    <source>
        <strain evidence="4 5">SS14</strain>
    </source>
</reference>
<feature type="domain" description="Brl1/Brr6" evidence="3">
    <location>
        <begin position="212"/>
        <end position="344"/>
    </location>
</feature>
<dbReference type="PANTHER" id="PTHR28136">
    <property type="entry name" value="NUCLEUS EXPORT PROTEIN BRR6"/>
    <property type="match status" value="1"/>
</dbReference>
<dbReference type="OrthoDB" id="5961at2759"/>
<dbReference type="GO" id="GO:0055088">
    <property type="term" value="P:lipid homeostasis"/>
    <property type="evidence" value="ECO:0007669"/>
    <property type="project" value="InterPro"/>
</dbReference>
<sequence length="415" mass="47127">MNMRYERRSTEAPMDFEFTSQDRDIITEDSPFRTPLKRPYGELSTPAPPFPQPSVPHTFGPNMNVPFLLQQPVPATEPPNYWTPKSTPYSEIHDVSMEDATIEMPSPEKSERPIATGALTRVFRSRRKQREKSRGPKGRRRRVDDDDMDDISSDEDDESEDDVDGQLATSPRRRRGVEKSHPEVLTTANHNHHYTFNIPTPQLSHSEIPYLLSGYLQFFFNLSLVLGLLYLAYSFIRAVQKDVEQKMVENTLGALQEISTCSKLYNDNFCADGYSPIIAMQCEEWKACMAQDASIVSRTRLLAELIGEVVNSFMEPISWRTMIFTATSLGLGIALVNSLFMFYRARHAPGHQPAPSMPPQQYPAAPYWPSAPGLPYMQDQRNDFRRGWSVGPDSGDVMETPSRRRRLNGPEDGGI</sequence>
<feature type="compositionally biased region" description="Basic and acidic residues" evidence="1">
    <location>
        <begin position="1"/>
        <end position="10"/>
    </location>
</feature>
<evidence type="ECO:0000313" key="5">
    <source>
        <dbReference type="Proteomes" id="UP000054279"/>
    </source>
</evidence>
<dbReference type="Proteomes" id="UP000054279">
    <property type="component" value="Unassembled WGS sequence"/>
</dbReference>
<keyword evidence="2" id="KW-0472">Membrane</keyword>
<dbReference type="GO" id="GO:0031965">
    <property type="term" value="C:nuclear membrane"/>
    <property type="evidence" value="ECO:0007669"/>
    <property type="project" value="InterPro"/>
</dbReference>
<dbReference type="AlphaFoldDB" id="A0A0C9UUW8"/>
<feature type="transmembrane region" description="Helical" evidence="2">
    <location>
        <begin position="322"/>
        <end position="343"/>
    </location>
</feature>
<dbReference type="PANTHER" id="PTHR28136:SF1">
    <property type="entry name" value="NUCLEUS EXPORT PROTEIN BRL1"/>
    <property type="match status" value="1"/>
</dbReference>
<dbReference type="EMBL" id="KN837218">
    <property type="protein sequence ID" value="KIJ33062.1"/>
    <property type="molecule type" value="Genomic_DNA"/>
</dbReference>
<feature type="region of interest" description="Disordered" evidence="1">
    <location>
        <begin position="384"/>
        <end position="415"/>
    </location>
</feature>
<evidence type="ECO:0000313" key="4">
    <source>
        <dbReference type="EMBL" id="KIJ33062.1"/>
    </source>
</evidence>
<protein>
    <recommendedName>
        <fullName evidence="3">Brl1/Brr6 domain-containing protein</fullName>
    </recommendedName>
</protein>
<feature type="region of interest" description="Disordered" evidence="1">
    <location>
        <begin position="102"/>
        <end position="188"/>
    </location>
</feature>
<dbReference type="GO" id="GO:0006998">
    <property type="term" value="P:nuclear envelope organization"/>
    <property type="evidence" value="ECO:0007669"/>
    <property type="project" value="InterPro"/>
</dbReference>
<dbReference type="Pfam" id="PF10104">
    <property type="entry name" value="Brr6_like_C_C"/>
    <property type="match status" value="1"/>
</dbReference>
<keyword evidence="2" id="KW-1133">Transmembrane helix</keyword>
<evidence type="ECO:0000256" key="1">
    <source>
        <dbReference type="SAM" id="MobiDB-lite"/>
    </source>
</evidence>
<keyword evidence="2" id="KW-0812">Transmembrane</keyword>
<feature type="compositionally biased region" description="Acidic residues" evidence="1">
    <location>
        <begin position="145"/>
        <end position="164"/>
    </location>
</feature>